<keyword evidence="2" id="KW-1185">Reference proteome</keyword>
<gene>
    <name evidence="1" type="ORF">L211DRAFT_62518</name>
</gene>
<proteinExistence type="predicted"/>
<reference evidence="1 2" key="1">
    <citation type="journal article" date="2018" name="Nat. Ecol. Evol.">
        <title>Pezizomycetes genomes reveal the molecular basis of ectomycorrhizal truffle lifestyle.</title>
        <authorList>
            <person name="Murat C."/>
            <person name="Payen T."/>
            <person name="Noel B."/>
            <person name="Kuo A."/>
            <person name="Morin E."/>
            <person name="Chen J."/>
            <person name="Kohler A."/>
            <person name="Krizsan K."/>
            <person name="Balestrini R."/>
            <person name="Da Silva C."/>
            <person name="Montanini B."/>
            <person name="Hainaut M."/>
            <person name="Levati E."/>
            <person name="Barry K.W."/>
            <person name="Belfiori B."/>
            <person name="Cichocki N."/>
            <person name="Clum A."/>
            <person name="Dockter R.B."/>
            <person name="Fauchery L."/>
            <person name="Guy J."/>
            <person name="Iotti M."/>
            <person name="Le Tacon F."/>
            <person name="Lindquist E.A."/>
            <person name="Lipzen A."/>
            <person name="Malagnac F."/>
            <person name="Mello A."/>
            <person name="Molinier V."/>
            <person name="Miyauchi S."/>
            <person name="Poulain J."/>
            <person name="Riccioni C."/>
            <person name="Rubini A."/>
            <person name="Sitrit Y."/>
            <person name="Splivallo R."/>
            <person name="Traeger S."/>
            <person name="Wang M."/>
            <person name="Zifcakova L."/>
            <person name="Wipf D."/>
            <person name="Zambonelli A."/>
            <person name="Paolocci F."/>
            <person name="Nowrousian M."/>
            <person name="Ottonello S."/>
            <person name="Baldrian P."/>
            <person name="Spatafora J.W."/>
            <person name="Henrissat B."/>
            <person name="Nagy L.G."/>
            <person name="Aury J.M."/>
            <person name="Wincker P."/>
            <person name="Grigoriev I.V."/>
            <person name="Bonfante P."/>
            <person name="Martin F.M."/>
        </authorList>
    </citation>
    <scope>NUCLEOTIDE SEQUENCE [LARGE SCALE GENOMIC DNA]</scope>
    <source>
        <strain evidence="1 2">ATCC MYA-4762</strain>
    </source>
</reference>
<dbReference type="EMBL" id="ML121536">
    <property type="protein sequence ID" value="RPB25880.1"/>
    <property type="molecule type" value="Genomic_DNA"/>
</dbReference>
<dbReference type="InParanoid" id="A0A3N4LST7"/>
<dbReference type="AlphaFoldDB" id="A0A3N4LST7"/>
<dbReference type="OrthoDB" id="3171351at2759"/>
<organism evidence="1 2">
    <name type="scientific">Terfezia boudieri ATCC MYA-4762</name>
    <dbReference type="NCBI Taxonomy" id="1051890"/>
    <lineage>
        <taxon>Eukaryota</taxon>
        <taxon>Fungi</taxon>
        <taxon>Dikarya</taxon>
        <taxon>Ascomycota</taxon>
        <taxon>Pezizomycotina</taxon>
        <taxon>Pezizomycetes</taxon>
        <taxon>Pezizales</taxon>
        <taxon>Pezizaceae</taxon>
        <taxon>Terfezia</taxon>
    </lineage>
</organism>
<sequence length="228" mass="26102">MLPFMFVGAIPSDRFVLDKKGRFEYYGREKFRDLYEAVKSMRFQGTRKYFLHRTHSAGKSYILAALTCLLFVEGVKIVYLPDCPEMLCDSFRYLQSALCLTFTGTGQHYEQSLSSAESTEDLISFCGARSTESIRLVFIIDQINALDPKDEKSDRFPLDIKRSVRALLDTAISSHMKLSSSSGNYLHALHDIYRQTGEERLSLYGGLTEVHIILCPFHMKLFTQEMAM</sequence>
<evidence type="ECO:0000313" key="2">
    <source>
        <dbReference type="Proteomes" id="UP000267821"/>
    </source>
</evidence>
<dbReference type="Proteomes" id="UP000267821">
    <property type="component" value="Unassembled WGS sequence"/>
</dbReference>
<dbReference type="STRING" id="1051890.A0A3N4LST7"/>
<protein>
    <submittedName>
        <fullName evidence="1">Uncharacterized protein</fullName>
    </submittedName>
</protein>
<evidence type="ECO:0000313" key="1">
    <source>
        <dbReference type="EMBL" id="RPB25880.1"/>
    </source>
</evidence>
<accession>A0A3N4LST7</accession>
<name>A0A3N4LST7_9PEZI</name>